<keyword evidence="2" id="KW-0255">Endonuclease</keyword>
<keyword evidence="2" id="KW-0378">Hydrolase</keyword>
<dbReference type="PANTHER" id="PTHR14859">
    <property type="entry name" value="CALCOFLUOR WHITE HYPERSENSITIVE PROTEIN PRECURSOR"/>
    <property type="match status" value="1"/>
</dbReference>
<evidence type="ECO:0000313" key="2">
    <source>
        <dbReference type="EMBL" id="SEJ67677.1"/>
    </source>
</evidence>
<reference evidence="2 3" key="1">
    <citation type="submission" date="2016-10" db="EMBL/GenBank/DDBJ databases">
        <authorList>
            <person name="de Groot N.N."/>
        </authorList>
    </citation>
    <scope>NUCLEOTIDE SEQUENCE [LARGE SCALE GENOMIC DNA]</scope>
    <source>
        <strain evidence="2 3">DSM 19938</strain>
    </source>
</reference>
<feature type="domain" description="Endonuclease/exonuclease/phosphatase" evidence="1">
    <location>
        <begin position="19"/>
        <end position="238"/>
    </location>
</feature>
<proteinExistence type="predicted"/>
<keyword evidence="2" id="KW-0540">Nuclease</keyword>
<dbReference type="GO" id="GO:0004527">
    <property type="term" value="F:exonuclease activity"/>
    <property type="evidence" value="ECO:0007669"/>
    <property type="project" value="UniProtKB-KW"/>
</dbReference>
<protein>
    <submittedName>
        <fullName evidence="2">Metal-dependent hydrolase, endonuclease/exonuclease/phosphatase family</fullName>
    </submittedName>
</protein>
<organism evidence="2 3">
    <name type="scientific">Dyadobacter koreensis</name>
    <dbReference type="NCBI Taxonomy" id="408657"/>
    <lineage>
        <taxon>Bacteria</taxon>
        <taxon>Pseudomonadati</taxon>
        <taxon>Bacteroidota</taxon>
        <taxon>Cytophagia</taxon>
        <taxon>Cytophagales</taxon>
        <taxon>Spirosomataceae</taxon>
        <taxon>Dyadobacter</taxon>
    </lineage>
</organism>
<dbReference type="Gene3D" id="3.60.10.10">
    <property type="entry name" value="Endonuclease/exonuclease/phosphatase"/>
    <property type="match status" value="1"/>
</dbReference>
<dbReference type="Pfam" id="PF03372">
    <property type="entry name" value="Exo_endo_phos"/>
    <property type="match status" value="1"/>
</dbReference>
<keyword evidence="3" id="KW-1185">Reference proteome</keyword>
<dbReference type="InterPro" id="IPR005135">
    <property type="entry name" value="Endo/exonuclease/phosphatase"/>
</dbReference>
<dbReference type="InterPro" id="IPR036691">
    <property type="entry name" value="Endo/exonu/phosph_ase_sf"/>
</dbReference>
<dbReference type="Proteomes" id="UP000199532">
    <property type="component" value="Unassembled WGS sequence"/>
</dbReference>
<keyword evidence="2" id="KW-0269">Exonuclease</keyword>
<evidence type="ECO:0000313" key="3">
    <source>
        <dbReference type="Proteomes" id="UP000199532"/>
    </source>
</evidence>
<gene>
    <name evidence="2" type="ORF">SAMN04487995_5839</name>
</gene>
<evidence type="ECO:0000259" key="1">
    <source>
        <dbReference type="Pfam" id="PF03372"/>
    </source>
</evidence>
<dbReference type="GO" id="GO:0016020">
    <property type="term" value="C:membrane"/>
    <property type="evidence" value="ECO:0007669"/>
    <property type="project" value="GOC"/>
</dbReference>
<dbReference type="SUPFAM" id="SSF56219">
    <property type="entry name" value="DNase I-like"/>
    <property type="match status" value="1"/>
</dbReference>
<name>A0A1H7AUW1_9BACT</name>
<dbReference type="GO" id="GO:0004519">
    <property type="term" value="F:endonuclease activity"/>
    <property type="evidence" value="ECO:0007669"/>
    <property type="project" value="UniProtKB-KW"/>
</dbReference>
<accession>A0A1H7AUW1</accession>
<dbReference type="PANTHER" id="PTHR14859:SF15">
    <property type="entry name" value="ENDONUCLEASE_EXONUCLEASE_PHOSPHATASE DOMAIN-CONTAINING PROTEIN"/>
    <property type="match status" value="1"/>
</dbReference>
<sequence length="248" mass="28191">MTITLFSSQPRRPVEIKVMSFNVRHGLDLNDESNLMGILKIIKENSPQLVALQAVDSLKNNGKVQFQLRQLAIQTGMYYAYGVADSTEHGSQGVGLLSKWPFEKTQKFNLPATKGSDARVLQCGLIRVNKNLTFRFCNARLEYASVVDRALQAAFVNRLLEASIQPVVLGMDMGARPNEQPYFSFRKKWQDAAKGSQMETWSEGLPGDRLDYIFVLMNNKVRVKKYKVIKNHPDVSDHYPIMATIEFW</sequence>
<dbReference type="GO" id="GO:0006506">
    <property type="term" value="P:GPI anchor biosynthetic process"/>
    <property type="evidence" value="ECO:0007669"/>
    <property type="project" value="TreeGrafter"/>
</dbReference>
<dbReference type="STRING" id="408657.SAMN04487995_5839"/>
<dbReference type="InterPro" id="IPR051916">
    <property type="entry name" value="GPI-anchor_lipid_remodeler"/>
</dbReference>
<dbReference type="AlphaFoldDB" id="A0A1H7AUW1"/>
<dbReference type="EMBL" id="FNXY01000011">
    <property type="protein sequence ID" value="SEJ67677.1"/>
    <property type="molecule type" value="Genomic_DNA"/>
</dbReference>